<proteinExistence type="predicted"/>
<dbReference type="AlphaFoldDB" id="A0A0A9HQJ4"/>
<accession>A0A0A9HQJ4</accession>
<organism evidence="1">
    <name type="scientific">Arundo donax</name>
    <name type="common">Giant reed</name>
    <name type="synonym">Donax arundinaceus</name>
    <dbReference type="NCBI Taxonomy" id="35708"/>
    <lineage>
        <taxon>Eukaryota</taxon>
        <taxon>Viridiplantae</taxon>
        <taxon>Streptophyta</taxon>
        <taxon>Embryophyta</taxon>
        <taxon>Tracheophyta</taxon>
        <taxon>Spermatophyta</taxon>
        <taxon>Magnoliopsida</taxon>
        <taxon>Liliopsida</taxon>
        <taxon>Poales</taxon>
        <taxon>Poaceae</taxon>
        <taxon>PACMAD clade</taxon>
        <taxon>Arundinoideae</taxon>
        <taxon>Arundineae</taxon>
        <taxon>Arundo</taxon>
    </lineage>
</organism>
<dbReference type="EMBL" id="GBRH01158471">
    <property type="protein sequence ID" value="JAE39425.1"/>
    <property type="molecule type" value="Transcribed_RNA"/>
</dbReference>
<sequence>MNHHINKDKTCQGNNIYGCAFIPATTCGVCTY</sequence>
<reference evidence="1" key="1">
    <citation type="submission" date="2014-09" db="EMBL/GenBank/DDBJ databases">
        <authorList>
            <person name="Magalhaes I.L.F."/>
            <person name="Oliveira U."/>
            <person name="Santos F.R."/>
            <person name="Vidigal T.H.D.A."/>
            <person name="Brescovit A.D."/>
            <person name="Santos A.J."/>
        </authorList>
    </citation>
    <scope>NUCLEOTIDE SEQUENCE</scope>
    <source>
        <tissue evidence="1">Shoot tissue taken approximately 20 cm above the soil surface</tissue>
    </source>
</reference>
<protein>
    <submittedName>
        <fullName evidence="1">Uncharacterized protein</fullName>
    </submittedName>
</protein>
<evidence type="ECO:0000313" key="1">
    <source>
        <dbReference type="EMBL" id="JAE39425.1"/>
    </source>
</evidence>
<reference evidence="1" key="2">
    <citation type="journal article" date="2015" name="Data Brief">
        <title>Shoot transcriptome of the giant reed, Arundo donax.</title>
        <authorList>
            <person name="Barrero R.A."/>
            <person name="Guerrero F.D."/>
            <person name="Moolhuijzen P."/>
            <person name="Goolsby J.A."/>
            <person name="Tidwell J."/>
            <person name="Bellgard S.E."/>
            <person name="Bellgard M.I."/>
        </authorList>
    </citation>
    <scope>NUCLEOTIDE SEQUENCE</scope>
    <source>
        <tissue evidence="1">Shoot tissue taken approximately 20 cm above the soil surface</tissue>
    </source>
</reference>
<name>A0A0A9HQJ4_ARUDO</name>